<comment type="function">
    <text evidence="5">Responsible for synthesis of pseudouridine from uracil-55 in the psi GC loop of transfer RNAs.</text>
</comment>
<evidence type="ECO:0000256" key="2">
    <source>
        <dbReference type="ARBA" id="ARBA00005642"/>
    </source>
</evidence>
<evidence type="ECO:0000259" key="7">
    <source>
        <dbReference type="Pfam" id="PF16198"/>
    </source>
</evidence>
<keyword evidence="3 5" id="KW-0819">tRNA processing</keyword>
<dbReference type="Gene3D" id="3.30.2350.10">
    <property type="entry name" value="Pseudouridine synthase"/>
    <property type="match status" value="1"/>
</dbReference>
<dbReference type="InterPro" id="IPR020103">
    <property type="entry name" value="PsdUridine_synth_cat_dom_sf"/>
</dbReference>
<dbReference type="RefSeq" id="WP_132690655.1">
    <property type="nucleotide sequence ID" value="NZ_SKBU01000015.1"/>
</dbReference>
<dbReference type="Pfam" id="PF16198">
    <property type="entry name" value="TruB_C_2"/>
    <property type="match status" value="1"/>
</dbReference>
<proteinExistence type="inferred from homology"/>
<keyword evidence="4 5" id="KW-0413">Isomerase</keyword>
<dbReference type="InterPro" id="IPR014780">
    <property type="entry name" value="tRNA_psdUridine_synth_TruB"/>
</dbReference>
<feature type="domain" description="Pseudouridine synthase II N-terminal" evidence="6">
    <location>
        <begin position="26"/>
        <end position="175"/>
    </location>
</feature>
<evidence type="ECO:0000256" key="1">
    <source>
        <dbReference type="ARBA" id="ARBA00000385"/>
    </source>
</evidence>
<evidence type="ECO:0000256" key="5">
    <source>
        <dbReference type="HAMAP-Rule" id="MF_01080"/>
    </source>
</evidence>
<dbReference type="HAMAP" id="MF_01080">
    <property type="entry name" value="TruB_bact"/>
    <property type="match status" value="1"/>
</dbReference>
<dbReference type="EMBL" id="SKBU01000015">
    <property type="protein sequence ID" value="TCJ16628.1"/>
    <property type="molecule type" value="Genomic_DNA"/>
</dbReference>
<dbReference type="AlphaFoldDB" id="A0A4R1BHM9"/>
<dbReference type="GO" id="GO:0031119">
    <property type="term" value="P:tRNA pseudouridine synthesis"/>
    <property type="evidence" value="ECO:0007669"/>
    <property type="project" value="UniProtKB-UniRule"/>
</dbReference>
<dbReference type="OrthoDB" id="9802309at2"/>
<reference evidence="8 9" key="1">
    <citation type="submission" date="2019-03" db="EMBL/GenBank/DDBJ databases">
        <title>Whole genome sequence of a novel Rubrobacter taiwanensis strain, isolated from Yellowstone National Park.</title>
        <authorList>
            <person name="Freed S."/>
            <person name="Ramaley R.F."/>
            <person name="Kyndt J.A."/>
        </authorList>
    </citation>
    <scope>NUCLEOTIDE SEQUENCE [LARGE SCALE GENOMIC DNA]</scope>
    <source>
        <strain evidence="8 9">Yellowstone</strain>
    </source>
</reference>
<dbReference type="GO" id="GO:0160148">
    <property type="term" value="F:tRNA pseudouridine(55) synthase activity"/>
    <property type="evidence" value="ECO:0007669"/>
    <property type="project" value="UniProtKB-EC"/>
</dbReference>
<dbReference type="InterPro" id="IPR002501">
    <property type="entry name" value="PsdUridine_synth_N"/>
</dbReference>
<comment type="catalytic activity">
    <reaction evidence="1 5">
        <text>uridine(55) in tRNA = pseudouridine(55) in tRNA</text>
        <dbReference type="Rhea" id="RHEA:42532"/>
        <dbReference type="Rhea" id="RHEA-COMP:10101"/>
        <dbReference type="Rhea" id="RHEA-COMP:10102"/>
        <dbReference type="ChEBI" id="CHEBI:65314"/>
        <dbReference type="ChEBI" id="CHEBI:65315"/>
        <dbReference type="EC" id="5.4.99.25"/>
    </reaction>
</comment>
<dbReference type="NCBIfam" id="TIGR00431">
    <property type="entry name" value="TruB"/>
    <property type="match status" value="1"/>
</dbReference>
<dbReference type="EC" id="5.4.99.25" evidence="5"/>
<feature type="domain" description="tRNA pseudouridylate synthase B C-terminal" evidence="7">
    <location>
        <begin position="176"/>
        <end position="216"/>
    </location>
</feature>
<gene>
    <name evidence="5 8" type="primary">truB</name>
    <name evidence="8" type="ORF">E0L93_07760</name>
</gene>
<dbReference type="Proteomes" id="UP000295244">
    <property type="component" value="Unassembled WGS sequence"/>
</dbReference>
<comment type="similarity">
    <text evidence="2 5">Belongs to the pseudouridine synthase TruB family. Type 1 subfamily.</text>
</comment>
<dbReference type="PANTHER" id="PTHR13767:SF2">
    <property type="entry name" value="PSEUDOURIDYLATE SYNTHASE TRUB1"/>
    <property type="match status" value="1"/>
</dbReference>
<evidence type="ECO:0000256" key="3">
    <source>
        <dbReference type="ARBA" id="ARBA00022694"/>
    </source>
</evidence>
<accession>A0A4R1BHM9</accession>
<protein>
    <recommendedName>
        <fullName evidence="5">tRNA pseudouridine synthase B</fullName>
        <ecNumber evidence="5">5.4.99.25</ecNumber>
    </recommendedName>
    <alternativeName>
        <fullName evidence="5">tRNA pseudouridine(55) synthase</fullName>
        <shortName evidence="5">Psi55 synthase</shortName>
    </alternativeName>
    <alternativeName>
        <fullName evidence="5">tRNA pseudouridylate synthase</fullName>
    </alternativeName>
    <alternativeName>
        <fullName evidence="5">tRNA-uridine isomerase</fullName>
    </alternativeName>
</protein>
<dbReference type="SUPFAM" id="SSF55120">
    <property type="entry name" value="Pseudouridine synthase"/>
    <property type="match status" value="1"/>
</dbReference>
<dbReference type="Pfam" id="PF01509">
    <property type="entry name" value="TruB_N"/>
    <property type="match status" value="1"/>
</dbReference>
<dbReference type="GO" id="GO:0003723">
    <property type="term" value="F:RNA binding"/>
    <property type="evidence" value="ECO:0007669"/>
    <property type="project" value="InterPro"/>
</dbReference>
<dbReference type="InterPro" id="IPR032819">
    <property type="entry name" value="TruB_C"/>
</dbReference>
<dbReference type="GO" id="GO:1990481">
    <property type="term" value="P:mRNA pseudouridine synthesis"/>
    <property type="evidence" value="ECO:0007669"/>
    <property type="project" value="TreeGrafter"/>
</dbReference>
<name>A0A4R1BHM9_9ACTN</name>
<evidence type="ECO:0000256" key="4">
    <source>
        <dbReference type="ARBA" id="ARBA00023235"/>
    </source>
</evidence>
<sequence length="289" mass="31012">MTPAGLLLLDKPPGITSARAVSRVKRLLPAKTKVGHTGTLDPLASGLLVLAVGRATRLARYVTALDKTYTAAARFGAVSDTLDAEGEISELDVPPVDEDALRRAIPALTGEISQLPPMASAVKVGGRRLYELHRRGVEVEREPRRVTVYEFELTAFEPEEQRAEFHISCSSGTYVRSLIADLARSLGSGAYLTALRRTRVGHLSVEDAATPDELKTPADLQSRIIHMRAAVQHLPVVEIGSGLAAVVCGGGRFACNLEGSFRVESGGELLAVYRGDGKVARAEVVLWPR</sequence>
<evidence type="ECO:0000313" key="8">
    <source>
        <dbReference type="EMBL" id="TCJ16628.1"/>
    </source>
</evidence>
<feature type="active site" description="Nucleophile" evidence="5">
    <location>
        <position position="41"/>
    </location>
</feature>
<dbReference type="PANTHER" id="PTHR13767">
    <property type="entry name" value="TRNA-PSEUDOURIDINE SYNTHASE"/>
    <property type="match status" value="1"/>
</dbReference>
<evidence type="ECO:0000313" key="9">
    <source>
        <dbReference type="Proteomes" id="UP000295244"/>
    </source>
</evidence>
<keyword evidence="9" id="KW-1185">Reference proteome</keyword>
<organism evidence="8 9">
    <name type="scientific">Rubrobacter taiwanensis</name>
    <dbReference type="NCBI Taxonomy" id="185139"/>
    <lineage>
        <taxon>Bacteria</taxon>
        <taxon>Bacillati</taxon>
        <taxon>Actinomycetota</taxon>
        <taxon>Rubrobacteria</taxon>
        <taxon>Rubrobacterales</taxon>
        <taxon>Rubrobacteraceae</taxon>
        <taxon>Rubrobacter</taxon>
    </lineage>
</organism>
<evidence type="ECO:0000259" key="6">
    <source>
        <dbReference type="Pfam" id="PF01509"/>
    </source>
</evidence>
<dbReference type="CDD" id="cd02573">
    <property type="entry name" value="PseudoU_synth_EcTruB"/>
    <property type="match status" value="1"/>
</dbReference>
<comment type="caution">
    <text evidence="8">The sequence shown here is derived from an EMBL/GenBank/DDBJ whole genome shotgun (WGS) entry which is preliminary data.</text>
</comment>